<name>A0A059EZR6_9MICR</name>
<dbReference type="VEuPathDB" id="MicrosporidiaDB:H312_02178"/>
<evidence type="ECO:0000256" key="2">
    <source>
        <dbReference type="ARBA" id="ARBA00022771"/>
    </source>
</evidence>
<dbReference type="OrthoDB" id="1928087at2759"/>
<dbReference type="SUPFAM" id="SSF57903">
    <property type="entry name" value="FYVE/PHD zinc finger"/>
    <property type="match status" value="1"/>
</dbReference>
<reference evidence="6" key="1">
    <citation type="submission" date="2013-02" db="EMBL/GenBank/DDBJ databases">
        <authorList>
            <consortium name="The Broad Institute Genome Sequencing Platform"/>
            <person name="Cuomo C."/>
            <person name="Becnel J."/>
            <person name="Sanscrainte N."/>
            <person name="Walker B."/>
            <person name="Young S.K."/>
            <person name="Zeng Q."/>
            <person name="Gargeya S."/>
            <person name="Fitzgerald M."/>
            <person name="Haas B."/>
            <person name="Abouelleil A."/>
            <person name="Alvarado L."/>
            <person name="Arachchi H.M."/>
            <person name="Berlin A.M."/>
            <person name="Chapman S.B."/>
            <person name="Dewar J."/>
            <person name="Goldberg J."/>
            <person name="Griggs A."/>
            <person name="Gujja S."/>
            <person name="Hansen M."/>
            <person name="Howarth C."/>
            <person name="Imamovic A."/>
            <person name="Larimer J."/>
            <person name="McCowan C."/>
            <person name="Murphy C."/>
            <person name="Neiman D."/>
            <person name="Pearson M."/>
            <person name="Priest M."/>
            <person name="Roberts A."/>
            <person name="Saif S."/>
            <person name="Shea T."/>
            <person name="Sisk P."/>
            <person name="Sykes S."/>
            <person name="Wortman J."/>
            <person name="Nusbaum C."/>
            <person name="Birren B."/>
        </authorList>
    </citation>
    <scope>NUCLEOTIDE SEQUENCE [LARGE SCALE GENOMIC DNA]</scope>
    <source>
        <strain evidence="6">PRA339</strain>
    </source>
</reference>
<feature type="domain" description="Zinc finger PHD-type" evidence="4">
    <location>
        <begin position="283"/>
        <end position="331"/>
    </location>
</feature>
<dbReference type="EMBL" id="KK365182">
    <property type="protein sequence ID" value="KCZ80410.1"/>
    <property type="molecule type" value="Genomic_DNA"/>
</dbReference>
<keyword evidence="2" id="KW-0863">Zinc-finger</keyword>
<keyword evidence="6" id="KW-1185">Reference proteome</keyword>
<dbReference type="Proteomes" id="UP000030655">
    <property type="component" value="Unassembled WGS sequence"/>
</dbReference>
<dbReference type="Gene3D" id="3.30.40.10">
    <property type="entry name" value="Zinc/RING finger domain, C3HC4 (zinc finger)"/>
    <property type="match status" value="1"/>
</dbReference>
<organism evidence="5 6">
    <name type="scientific">Anncaliia algerae PRA339</name>
    <dbReference type="NCBI Taxonomy" id="1288291"/>
    <lineage>
        <taxon>Eukaryota</taxon>
        <taxon>Fungi</taxon>
        <taxon>Fungi incertae sedis</taxon>
        <taxon>Microsporidia</taxon>
        <taxon>Tubulinosematoidea</taxon>
        <taxon>Tubulinosematidae</taxon>
        <taxon>Anncaliia</taxon>
    </lineage>
</organism>
<dbReference type="STRING" id="1288291.A0A059EZR6"/>
<gene>
    <name evidence="5" type="ORF">H312_02178</name>
</gene>
<evidence type="ECO:0000313" key="6">
    <source>
        <dbReference type="Proteomes" id="UP000030655"/>
    </source>
</evidence>
<evidence type="ECO:0000256" key="3">
    <source>
        <dbReference type="ARBA" id="ARBA00022833"/>
    </source>
</evidence>
<protein>
    <recommendedName>
        <fullName evidence="4">Zinc finger PHD-type domain-containing protein</fullName>
    </recommendedName>
</protein>
<keyword evidence="1" id="KW-0479">Metal-binding</keyword>
<sequence>MHEINIMEEIFNIITHKRSPKHPLRDEWINELTFLLLNKALTKVIVAYYLKENYFLESFIISINYGSKKEEDDKLLHSLNRFLNLLIDLPENIYLTLRVFHLYNGLNFFKRENDIFYLRGDVKILNGLVVKRNDLKYSISLKCISCCYIKSESFILKIISLEKIMKKDKICSQINIKKTNEEKSFINQRRKRKSKNDKIFLTNKKIIQKNKEELNLQPKENENILNKIKENILYLNKSTQEKEIEVEKERLDSQSTFNSQLTVVTKKISNIFSKRDADSAIVNCICGINICDGDMLFCDGCSTWLHTVCCGFFSNTDKRVPKGEHYCFFCMRKNKFLTQEKSNYYEQKKLALYRRVLSMTYNEGIDNPITLSRRIGISYSNSVQYIKQLIYDGFLIKESKRYLIQKNQSIKNRLKEYFTVVGGELI</sequence>
<evidence type="ECO:0000259" key="4">
    <source>
        <dbReference type="SMART" id="SM00249"/>
    </source>
</evidence>
<dbReference type="GO" id="GO:0008270">
    <property type="term" value="F:zinc ion binding"/>
    <property type="evidence" value="ECO:0007669"/>
    <property type="project" value="UniProtKB-KW"/>
</dbReference>
<dbReference type="AlphaFoldDB" id="A0A059EZR6"/>
<evidence type="ECO:0000256" key="1">
    <source>
        <dbReference type="ARBA" id="ARBA00022723"/>
    </source>
</evidence>
<evidence type="ECO:0000313" key="5">
    <source>
        <dbReference type="EMBL" id="KCZ80410.1"/>
    </source>
</evidence>
<dbReference type="InterPro" id="IPR001965">
    <property type="entry name" value="Znf_PHD"/>
</dbReference>
<dbReference type="HOGENOM" id="CLU_644001_0_0_1"/>
<accession>A0A059EZR6</accession>
<keyword evidence="3" id="KW-0862">Zinc</keyword>
<reference evidence="5 6" key="2">
    <citation type="submission" date="2014-03" db="EMBL/GenBank/DDBJ databases">
        <title>The Genome Sequence of Anncaliia algerae insect isolate PRA339.</title>
        <authorList>
            <consortium name="The Broad Institute Genome Sequencing Platform"/>
            <consortium name="The Broad Institute Genome Sequencing Center for Infectious Disease"/>
            <person name="Cuomo C."/>
            <person name="Becnel J."/>
            <person name="Sanscrainte N."/>
            <person name="Walker B."/>
            <person name="Young S.K."/>
            <person name="Zeng Q."/>
            <person name="Gargeya S."/>
            <person name="Fitzgerald M."/>
            <person name="Haas B."/>
            <person name="Abouelleil A."/>
            <person name="Alvarado L."/>
            <person name="Arachchi H.M."/>
            <person name="Berlin A.M."/>
            <person name="Chapman S.B."/>
            <person name="Dewar J."/>
            <person name="Goldberg J."/>
            <person name="Griggs A."/>
            <person name="Gujja S."/>
            <person name="Hansen M."/>
            <person name="Howarth C."/>
            <person name="Imamovic A."/>
            <person name="Larimer J."/>
            <person name="McCowan C."/>
            <person name="Murphy C."/>
            <person name="Neiman D."/>
            <person name="Pearson M."/>
            <person name="Priest M."/>
            <person name="Roberts A."/>
            <person name="Saif S."/>
            <person name="Shea T."/>
            <person name="Sisk P."/>
            <person name="Sykes S."/>
            <person name="Wortman J."/>
            <person name="Nusbaum C."/>
            <person name="Birren B."/>
        </authorList>
    </citation>
    <scope>NUCLEOTIDE SEQUENCE [LARGE SCALE GENOMIC DNA]</scope>
    <source>
        <strain evidence="5 6">PRA339</strain>
    </source>
</reference>
<proteinExistence type="predicted"/>
<dbReference type="SMART" id="SM00249">
    <property type="entry name" value="PHD"/>
    <property type="match status" value="1"/>
</dbReference>
<dbReference type="InterPro" id="IPR011011">
    <property type="entry name" value="Znf_FYVE_PHD"/>
</dbReference>
<dbReference type="InterPro" id="IPR013083">
    <property type="entry name" value="Znf_RING/FYVE/PHD"/>
</dbReference>